<protein>
    <submittedName>
        <fullName evidence="4">Uncharacterized protein</fullName>
    </submittedName>
</protein>
<name>A0A0J7YLV8_BETVV</name>
<evidence type="ECO:0000313" key="5">
    <source>
        <dbReference type="Proteomes" id="UP000035740"/>
    </source>
</evidence>
<dbReference type="Gene3D" id="1.25.40.10">
    <property type="entry name" value="Tetratricopeptide repeat domain"/>
    <property type="match status" value="1"/>
</dbReference>
<accession>A0A0J7YLV8</accession>
<dbReference type="EMBL" id="KQ126398">
    <property type="protein sequence ID" value="KMS64639.1"/>
    <property type="molecule type" value="Genomic_DNA"/>
</dbReference>
<evidence type="ECO:0000313" key="4">
    <source>
        <dbReference type="EMBL" id="KMS64639.1"/>
    </source>
</evidence>
<feature type="compositionally biased region" description="Basic and acidic residues" evidence="3">
    <location>
        <begin position="214"/>
        <end position="223"/>
    </location>
</feature>
<dbReference type="Proteomes" id="UP000035740">
    <property type="component" value="Unassembled WGS sequence"/>
</dbReference>
<reference evidence="4 5" key="1">
    <citation type="journal article" date="2014" name="Nature">
        <title>The genome of the recently domesticated crop plant sugar beet (Beta vulgaris).</title>
        <authorList>
            <person name="Dohm J.C."/>
            <person name="Minoche A.E."/>
            <person name="Holtgrawe D."/>
            <person name="Capella-Gutierrez S."/>
            <person name="Zakrzewski F."/>
            <person name="Tafer H."/>
            <person name="Rupp O."/>
            <person name="Sorensen T.R."/>
            <person name="Stracke R."/>
            <person name="Reinhardt R."/>
            <person name="Goesmann A."/>
            <person name="Kraft T."/>
            <person name="Schulz B."/>
            <person name="Stadler P.F."/>
            <person name="Schmidt T."/>
            <person name="Gabaldon T."/>
            <person name="Lehrach H."/>
            <person name="Weisshaar B."/>
            <person name="Himmelbauer H."/>
        </authorList>
    </citation>
    <scope>NUCLEOTIDE SEQUENCE [LARGE SCALE GENOMIC DNA]</scope>
    <source>
        <tissue evidence="4">Taproot</tissue>
    </source>
</reference>
<dbReference type="Gramene" id="KMS64639">
    <property type="protein sequence ID" value="KMS64639"/>
    <property type="gene ID" value="BVRB_018210"/>
</dbReference>
<dbReference type="InterPro" id="IPR011990">
    <property type="entry name" value="TPR-like_helical_dom_sf"/>
</dbReference>
<evidence type="ECO:0000256" key="3">
    <source>
        <dbReference type="SAM" id="MobiDB-lite"/>
    </source>
</evidence>
<dbReference type="SUPFAM" id="SSF48452">
    <property type="entry name" value="TPR-like"/>
    <property type="match status" value="1"/>
</dbReference>
<gene>
    <name evidence="4" type="ORF">BVRB_018210</name>
</gene>
<keyword evidence="2" id="KW-0802">TPR repeat</keyword>
<dbReference type="PANTHER" id="PTHR11242">
    <property type="entry name" value="ARYL HYDROCARBON RECEPTOR INTERACTING PROTEIN RELATED"/>
    <property type="match status" value="1"/>
</dbReference>
<dbReference type="PANTHER" id="PTHR11242:SF0">
    <property type="entry name" value="TPR_REGION DOMAIN-CONTAINING PROTEIN"/>
    <property type="match status" value="1"/>
</dbReference>
<dbReference type="eggNOG" id="KOG0543">
    <property type="taxonomic scope" value="Eukaryota"/>
</dbReference>
<evidence type="ECO:0000256" key="2">
    <source>
        <dbReference type="ARBA" id="ARBA00022803"/>
    </source>
</evidence>
<evidence type="ECO:0000256" key="1">
    <source>
        <dbReference type="ARBA" id="ARBA00022737"/>
    </source>
</evidence>
<feature type="compositionally biased region" description="Low complexity" evidence="3">
    <location>
        <begin position="189"/>
        <end position="202"/>
    </location>
</feature>
<dbReference type="InterPro" id="IPR039663">
    <property type="entry name" value="AIP/AIPL1/TTC9"/>
</dbReference>
<proteinExistence type="predicted"/>
<sequence length="239" mass="27009">MVSMEDYKRLREEIHRLLTEGENLMDDDEFLLDLISCSNDSKDVLELVRALKEEGNVLYKQRKFEDALEKYGYAGLVLARYEFVEKSDMGACFELAICVLLNSAACFGKKNEFENVGRICSIILEFEPSNLKALFRRALAALELGRSIWAYWDLLLAVEVDPNNREVASKLEEVKSSLRKEESIKRSQSVVPLGLGSSLSPPRKNTKGSLKQEAGIEHKDMQRKVSSSGATDKRNHDGL</sequence>
<dbReference type="AlphaFoldDB" id="A0A0J7YLV8"/>
<feature type="non-terminal residue" evidence="4">
    <location>
        <position position="239"/>
    </location>
</feature>
<keyword evidence="1" id="KW-0677">Repeat</keyword>
<keyword evidence="5" id="KW-1185">Reference proteome</keyword>
<organism evidence="4 5">
    <name type="scientific">Beta vulgaris subsp. vulgaris</name>
    <name type="common">Beet</name>
    <dbReference type="NCBI Taxonomy" id="3555"/>
    <lineage>
        <taxon>Eukaryota</taxon>
        <taxon>Viridiplantae</taxon>
        <taxon>Streptophyta</taxon>
        <taxon>Embryophyta</taxon>
        <taxon>Tracheophyta</taxon>
        <taxon>Spermatophyta</taxon>
        <taxon>Magnoliopsida</taxon>
        <taxon>eudicotyledons</taxon>
        <taxon>Gunneridae</taxon>
        <taxon>Pentapetalae</taxon>
        <taxon>Caryophyllales</taxon>
        <taxon>Chenopodiaceae</taxon>
        <taxon>Betoideae</taxon>
        <taxon>Beta</taxon>
    </lineage>
</organism>
<dbReference type="OrthoDB" id="313235at2759"/>
<feature type="region of interest" description="Disordered" evidence="3">
    <location>
        <begin position="186"/>
        <end position="239"/>
    </location>
</feature>